<reference evidence="1 2" key="1">
    <citation type="submission" date="2021-06" db="EMBL/GenBank/DDBJ databases">
        <title>Caerostris extrusa draft genome.</title>
        <authorList>
            <person name="Kono N."/>
            <person name="Arakawa K."/>
        </authorList>
    </citation>
    <scope>NUCLEOTIDE SEQUENCE [LARGE SCALE GENOMIC DNA]</scope>
</reference>
<proteinExistence type="predicted"/>
<sequence>MMVRLRCDYVVMMVRLRCDYVVMMVRLRCDYVVMMVRLRCDYVIMMVRLRCDYVVMMVRLRCDYVVMMRERVTSTAFSKYLAFRNKTKILLFLRDSLLVVTHCARERSILSCIMYEENGRQIRLPARHLFSSGNPPPPLCSLQTSGYSAHTNALSALPVNRSPQVSLPPTDLFMMRPVTGSSFLNAGDAGDERIRGKRGWRASE</sequence>
<evidence type="ECO:0000313" key="1">
    <source>
        <dbReference type="EMBL" id="GIX93646.1"/>
    </source>
</evidence>
<dbReference type="EMBL" id="BPLR01004280">
    <property type="protein sequence ID" value="GIX93646.1"/>
    <property type="molecule type" value="Genomic_DNA"/>
</dbReference>
<protein>
    <submittedName>
        <fullName evidence="1">Uncharacterized protein</fullName>
    </submittedName>
</protein>
<gene>
    <name evidence="1" type="ORF">CEXT_680141</name>
</gene>
<comment type="caution">
    <text evidence="1">The sequence shown here is derived from an EMBL/GenBank/DDBJ whole genome shotgun (WGS) entry which is preliminary data.</text>
</comment>
<dbReference type="AlphaFoldDB" id="A0AAV4P9A4"/>
<accession>A0AAV4P9A4</accession>
<organism evidence="1 2">
    <name type="scientific">Caerostris extrusa</name>
    <name type="common">Bark spider</name>
    <name type="synonym">Caerostris bankana</name>
    <dbReference type="NCBI Taxonomy" id="172846"/>
    <lineage>
        <taxon>Eukaryota</taxon>
        <taxon>Metazoa</taxon>
        <taxon>Ecdysozoa</taxon>
        <taxon>Arthropoda</taxon>
        <taxon>Chelicerata</taxon>
        <taxon>Arachnida</taxon>
        <taxon>Araneae</taxon>
        <taxon>Araneomorphae</taxon>
        <taxon>Entelegynae</taxon>
        <taxon>Araneoidea</taxon>
        <taxon>Araneidae</taxon>
        <taxon>Caerostris</taxon>
    </lineage>
</organism>
<keyword evidence="2" id="KW-1185">Reference proteome</keyword>
<name>A0AAV4P9A4_CAEEX</name>
<dbReference type="Proteomes" id="UP001054945">
    <property type="component" value="Unassembled WGS sequence"/>
</dbReference>
<evidence type="ECO:0000313" key="2">
    <source>
        <dbReference type="Proteomes" id="UP001054945"/>
    </source>
</evidence>